<comment type="caution">
    <text evidence="2">The sequence shown here is derived from an EMBL/GenBank/DDBJ whole genome shotgun (WGS) entry which is preliminary data.</text>
</comment>
<feature type="domain" description="Glycosyltransferase 2-like" evidence="1">
    <location>
        <begin position="27"/>
        <end position="139"/>
    </location>
</feature>
<dbReference type="AlphaFoldDB" id="T0ZUV9"/>
<accession>T0ZUV9</accession>
<gene>
    <name evidence="2" type="ORF">B1B_17477</name>
</gene>
<dbReference type="GO" id="GO:0016758">
    <property type="term" value="F:hexosyltransferase activity"/>
    <property type="evidence" value="ECO:0007669"/>
    <property type="project" value="UniProtKB-ARBA"/>
</dbReference>
<dbReference type="Gene3D" id="3.90.550.10">
    <property type="entry name" value="Spore Coat Polysaccharide Biosynthesis Protein SpsA, Chain A"/>
    <property type="match status" value="1"/>
</dbReference>
<name>T0ZUV9_9ZZZZ</name>
<dbReference type="Pfam" id="PF00535">
    <property type="entry name" value="Glycos_transf_2"/>
    <property type="match status" value="1"/>
</dbReference>
<evidence type="ECO:0000259" key="1">
    <source>
        <dbReference type="Pfam" id="PF00535"/>
    </source>
</evidence>
<dbReference type="InterPro" id="IPR001173">
    <property type="entry name" value="Glyco_trans_2-like"/>
</dbReference>
<dbReference type="CDD" id="cd00761">
    <property type="entry name" value="Glyco_tranf_GTA_type"/>
    <property type="match status" value="1"/>
</dbReference>
<dbReference type="EMBL" id="AUZY01011676">
    <property type="protein sequence ID" value="EQD33685.1"/>
    <property type="molecule type" value="Genomic_DNA"/>
</dbReference>
<dbReference type="PANTHER" id="PTHR22916:SF3">
    <property type="entry name" value="UDP-GLCNAC:BETAGAL BETA-1,3-N-ACETYLGLUCOSAMINYLTRANSFERASE-LIKE PROTEIN 1"/>
    <property type="match status" value="1"/>
</dbReference>
<sequence>MAASGALAPRGAERNDVALGSPIPQVSVVVGAVQREWFVHAAVESVLAQTLPRDQFEILVTRDVHSAPIEEYLHANGVRALWDPDRSQGRVVRAARAARAPLIAYLDDDDLFEPRKLAEALVVFRDHPEISFYRNRVSVVNEAGNPTEPVEWDRLYLGSSLDRTGPLLIAEASKRARWSEALESYPEFNLSSMVVRREVVEGERGRRLEQMASRIDLGHFVEAYLAPGAVYLDDRRLTRYRLHRTNSSRIRVRPGQRVPRGWQELGRLELRAEQQGESQVARWVRRERITAGVGFHVDRITRAVHDGAPPAEISMDALGYLRFIVQNPSAVLRPWSWRPLAYSLAEIAAPTLARARGADLALRREILANYPQGSWSELKTTLRGH</sequence>
<evidence type="ECO:0000313" key="2">
    <source>
        <dbReference type="EMBL" id="EQD33685.1"/>
    </source>
</evidence>
<reference evidence="2" key="1">
    <citation type="submission" date="2013-08" db="EMBL/GenBank/DDBJ databases">
        <authorList>
            <person name="Mendez C."/>
            <person name="Richter M."/>
            <person name="Ferrer M."/>
            <person name="Sanchez J."/>
        </authorList>
    </citation>
    <scope>NUCLEOTIDE SEQUENCE</scope>
</reference>
<organism evidence="2">
    <name type="scientific">mine drainage metagenome</name>
    <dbReference type="NCBI Taxonomy" id="410659"/>
    <lineage>
        <taxon>unclassified sequences</taxon>
        <taxon>metagenomes</taxon>
        <taxon>ecological metagenomes</taxon>
    </lineage>
</organism>
<dbReference type="SUPFAM" id="SSF53448">
    <property type="entry name" value="Nucleotide-diphospho-sugar transferases"/>
    <property type="match status" value="1"/>
</dbReference>
<reference evidence="2" key="2">
    <citation type="journal article" date="2014" name="ISME J.">
        <title>Microbial stratification in low pH oxic and suboxic macroscopic growths along an acid mine drainage.</title>
        <authorList>
            <person name="Mendez-Garcia C."/>
            <person name="Mesa V."/>
            <person name="Sprenger R.R."/>
            <person name="Richter M."/>
            <person name="Diez M.S."/>
            <person name="Solano J."/>
            <person name="Bargiela R."/>
            <person name="Golyshina O.V."/>
            <person name="Manteca A."/>
            <person name="Ramos J.L."/>
            <person name="Gallego J.R."/>
            <person name="Llorente I."/>
            <person name="Martins Dos Santos V.A."/>
            <person name="Jensen O.N."/>
            <person name="Pelaez A.I."/>
            <person name="Sanchez J."/>
            <person name="Ferrer M."/>
        </authorList>
    </citation>
    <scope>NUCLEOTIDE SEQUENCE</scope>
</reference>
<protein>
    <recommendedName>
        <fullName evidence="1">Glycosyltransferase 2-like domain-containing protein</fullName>
    </recommendedName>
</protein>
<dbReference type="InterPro" id="IPR029044">
    <property type="entry name" value="Nucleotide-diphossugar_trans"/>
</dbReference>
<proteinExistence type="predicted"/>
<dbReference type="PANTHER" id="PTHR22916">
    <property type="entry name" value="GLYCOSYLTRANSFERASE"/>
    <property type="match status" value="1"/>
</dbReference>